<name>A0A0B5KRN2_9RHAB</name>
<gene>
    <name evidence="1" type="primary">ORF3</name>
</gene>
<keyword evidence="2" id="KW-1185">Reference proteome</keyword>
<dbReference type="OrthoDB" id="31907at10239"/>
<protein>
    <submittedName>
        <fullName evidence="1">ORF3</fullName>
    </submittedName>
</protein>
<proteinExistence type="predicted"/>
<dbReference type="EMBL" id="KM817649">
    <property type="protein sequence ID" value="AJG39171.1"/>
    <property type="molecule type" value="Viral_cRNA"/>
</dbReference>
<reference evidence="1 2" key="1">
    <citation type="journal article" date="2015" name="Elife">
        <title>Unprecedented genomic diversity of RNA viruses in arthropods reveals the ancestry of negative-sense RNA viruses.</title>
        <authorList>
            <person name="Li C.X."/>
            <person name="Shi M."/>
            <person name="Tian J.H."/>
            <person name="Lin X.D."/>
            <person name="Kang Y.J."/>
            <person name="Chen L.J."/>
            <person name="Qin X.C."/>
            <person name="Xu J."/>
            <person name="Holmes E.C."/>
            <person name="Zhang Y.Z."/>
        </authorList>
    </citation>
    <scope>NUCLEOTIDE SEQUENCE [LARGE SCALE GENOMIC DNA]</scope>
    <source>
        <strain evidence="1 2">SYY4-5</strain>
    </source>
</reference>
<organism evidence="1 2">
    <name type="scientific">Wuhan House Fly Virus 2</name>
    <dbReference type="NCBI Taxonomy" id="1608105"/>
    <lineage>
        <taxon>Viruses</taxon>
        <taxon>Riboviria</taxon>
        <taxon>Orthornavirae</taxon>
        <taxon>Negarnaviricota</taxon>
        <taxon>Haploviricotina</taxon>
        <taxon>Monjiviricetes</taxon>
        <taxon>Mononegavirales</taxon>
        <taxon>Rhabdoviridae</taxon>
        <taxon>Deltarhabdovirinae</taxon>
        <taxon>Alphadrosrhavirus</taxon>
        <taxon>Alphadrosrhavirus hubei</taxon>
    </lineage>
</organism>
<sequence length="275" mass="31335">MSDNIPSHSAGRIDKVEHIISDFTEQISLILQGTIELSGPECDYSIFMWRVCCAIAYDVTYKKKVTRNTQYLIASLIYQSLRCHSQLFSSLQPHYGPLLELVCPIKVRGYTEYPIETRSFPQLNIIRERSFRYQVTDVKQLRIRSRIQLQACQFSDNFRAEARLKGYVPLLPPSTDEWIVYFSELENAIDSTGRYDQIDVSAHIAKGIEALTPSKPNESVSFVKKLKQFMSKSSKNAVVEARALAPSHPSDCLEIISSPKVVNQQVILSRQPKNN</sequence>
<evidence type="ECO:0000313" key="2">
    <source>
        <dbReference type="Proteomes" id="UP000203949"/>
    </source>
</evidence>
<dbReference type="Proteomes" id="UP000203949">
    <property type="component" value="Segment"/>
</dbReference>
<accession>A0A0B5KRN2</accession>
<evidence type="ECO:0000313" key="1">
    <source>
        <dbReference type="EMBL" id="AJG39171.1"/>
    </source>
</evidence>
<dbReference type="RefSeq" id="YP_009304983.1">
    <property type="nucleotide sequence ID" value="NC_031283.1"/>
</dbReference>
<dbReference type="KEGG" id="vg:29123043"/>
<dbReference type="GeneID" id="29123043"/>